<dbReference type="PANTHER" id="PTHR13285:SF18">
    <property type="entry name" value="PROTEIN-CYSTEINE N-PALMITOYLTRANSFERASE RASP"/>
    <property type="match status" value="1"/>
</dbReference>
<dbReference type="InterPro" id="IPR028362">
    <property type="entry name" value="AlgI"/>
</dbReference>
<dbReference type="PIRSF" id="PIRSF016636">
    <property type="entry name" value="AlgI_DltB"/>
    <property type="match status" value="1"/>
</dbReference>
<keyword evidence="6 7" id="KW-0472">Membrane</keyword>
<accession>A0ABR7F0R5</accession>
<feature type="transmembrane region" description="Helical" evidence="8">
    <location>
        <begin position="313"/>
        <end position="335"/>
    </location>
</feature>
<evidence type="ECO:0000256" key="6">
    <source>
        <dbReference type="ARBA" id="ARBA00023136"/>
    </source>
</evidence>
<dbReference type="PIRSF" id="PIRSF500217">
    <property type="entry name" value="AlgI"/>
    <property type="match status" value="1"/>
</dbReference>
<reference evidence="9 10" key="1">
    <citation type="submission" date="2020-08" db="EMBL/GenBank/DDBJ databases">
        <title>Genome public.</title>
        <authorList>
            <person name="Liu C."/>
            <person name="Sun Q."/>
        </authorList>
    </citation>
    <scope>NUCLEOTIDE SEQUENCE [LARGE SCALE GENOMIC DNA]</scope>
    <source>
        <strain evidence="9 10">BX4</strain>
    </source>
</reference>
<evidence type="ECO:0000256" key="3">
    <source>
        <dbReference type="ARBA" id="ARBA00022475"/>
    </source>
</evidence>
<keyword evidence="4 8" id="KW-0812">Transmembrane</keyword>
<evidence type="ECO:0000256" key="5">
    <source>
        <dbReference type="ARBA" id="ARBA00022989"/>
    </source>
</evidence>
<dbReference type="PANTHER" id="PTHR13285">
    <property type="entry name" value="ACYLTRANSFERASE"/>
    <property type="match status" value="1"/>
</dbReference>
<keyword evidence="7" id="KW-0808">Transferase</keyword>
<feature type="transmembrane region" description="Helical" evidence="8">
    <location>
        <begin position="409"/>
        <end position="425"/>
    </location>
</feature>
<gene>
    <name evidence="9" type="ORF">H8S00_04165</name>
</gene>
<dbReference type="RefSeq" id="WP_118588745.1">
    <property type="nucleotide sequence ID" value="NZ_JACOOZ010000002.1"/>
</dbReference>
<sequence length="475" mass="53545">MVFSSAIFLFVFLPIVCALYFCAPGIKAKNALLIIASLIFYAFGEPVYILLMLASIAVNYMFGRLIGVFSKNENQAGRKICLILAVIANIGVLGVFKYTGFIVENLNHINGINIKNPNIALPIGISFFTFQALSYVIDVYREPELEQKNLFNLVLYVSFFPQLIAGPIIRYNEIAKQINSRKSSIDMAAAGIQRFIRGLAKKLIIANGAGYIADAIFKLNIGDYGFFVAWVGAISYTLQIYYDFSGYSDMAIGMAKIFGFEFSENFKHPYCSKSIKEFWRRWHISLSTWFKEYVYIPLGGNRKGKLRTEINKLIVFALTGIWHGANWTFLVWGMIHGVANVLEDTVGKGIKIKNKVIKNIYVWLVATVAFVMFRADTVAEGFGMIKTMFTGFTFGINSVSYIAELLSPYYIFILILAVAFAYPVRENLLSYVDGRSVKAKYTINTAVYAFDILLVLLCVINLATATYNPFIYFRF</sequence>
<evidence type="ECO:0000256" key="8">
    <source>
        <dbReference type="SAM" id="Phobius"/>
    </source>
</evidence>
<protein>
    <submittedName>
        <fullName evidence="9">MBOAT family protein</fullName>
    </submittedName>
</protein>
<comment type="subcellular location">
    <subcellularLocation>
        <location evidence="1">Cell membrane</location>
        <topology evidence="1">Multi-pass membrane protein</topology>
    </subcellularLocation>
</comment>
<feature type="transmembrane region" description="Helical" evidence="8">
    <location>
        <begin position="446"/>
        <end position="467"/>
    </location>
</feature>
<evidence type="ECO:0000256" key="1">
    <source>
        <dbReference type="ARBA" id="ARBA00004651"/>
    </source>
</evidence>
<comment type="similarity">
    <text evidence="2 7">Belongs to the membrane-bound acyltransferase family.</text>
</comment>
<organism evidence="9 10">
    <name type="scientific">Eubacterium segne</name>
    <dbReference type="NCBI Taxonomy" id="2763045"/>
    <lineage>
        <taxon>Bacteria</taxon>
        <taxon>Bacillati</taxon>
        <taxon>Bacillota</taxon>
        <taxon>Clostridia</taxon>
        <taxon>Eubacteriales</taxon>
        <taxon>Eubacteriaceae</taxon>
        <taxon>Eubacterium</taxon>
    </lineage>
</organism>
<feature type="transmembrane region" description="Helical" evidence="8">
    <location>
        <begin position="149"/>
        <end position="169"/>
    </location>
</feature>
<keyword evidence="5 8" id="KW-1133">Transmembrane helix</keyword>
<feature type="transmembrane region" description="Helical" evidence="8">
    <location>
        <begin position="34"/>
        <end position="60"/>
    </location>
</feature>
<dbReference type="InterPro" id="IPR004299">
    <property type="entry name" value="MBOAT_fam"/>
</dbReference>
<evidence type="ECO:0000313" key="9">
    <source>
        <dbReference type="EMBL" id="MBC5667178.1"/>
    </source>
</evidence>
<keyword evidence="7" id="KW-0012">Acyltransferase</keyword>
<name>A0ABR7F0R5_9FIRM</name>
<feature type="transmembrane region" description="Helical" evidence="8">
    <location>
        <begin position="355"/>
        <end position="373"/>
    </location>
</feature>
<dbReference type="Proteomes" id="UP000597877">
    <property type="component" value="Unassembled WGS sequence"/>
</dbReference>
<proteinExistence type="inferred from homology"/>
<evidence type="ECO:0000313" key="10">
    <source>
        <dbReference type="Proteomes" id="UP000597877"/>
    </source>
</evidence>
<keyword evidence="10" id="KW-1185">Reference proteome</keyword>
<feature type="transmembrane region" description="Helical" evidence="8">
    <location>
        <begin position="224"/>
        <end position="244"/>
    </location>
</feature>
<dbReference type="InterPro" id="IPR024194">
    <property type="entry name" value="Ac/AlaTfrase_AlgI/DltB"/>
</dbReference>
<dbReference type="InterPro" id="IPR051085">
    <property type="entry name" value="MB_O-acyltransferase"/>
</dbReference>
<comment type="caution">
    <text evidence="9">The sequence shown here is derived from an EMBL/GenBank/DDBJ whole genome shotgun (WGS) entry which is preliminary data.</text>
</comment>
<dbReference type="EMBL" id="JACOOZ010000002">
    <property type="protein sequence ID" value="MBC5667178.1"/>
    <property type="molecule type" value="Genomic_DNA"/>
</dbReference>
<keyword evidence="3 7" id="KW-1003">Cell membrane</keyword>
<feature type="transmembrane region" description="Helical" evidence="8">
    <location>
        <begin position="119"/>
        <end position="137"/>
    </location>
</feature>
<evidence type="ECO:0000256" key="2">
    <source>
        <dbReference type="ARBA" id="ARBA00010323"/>
    </source>
</evidence>
<feature type="transmembrane region" description="Helical" evidence="8">
    <location>
        <begin position="80"/>
        <end position="99"/>
    </location>
</feature>
<evidence type="ECO:0000256" key="4">
    <source>
        <dbReference type="ARBA" id="ARBA00022692"/>
    </source>
</evidence>
<dbReference type="Pfam" id="PF03062">
    <property type="entry name" value="MBOAT"/>
    <property type="match status" value="1"/>
</dbReference>
<evidence type="ECO:0000256" key="7">
    <source>
        <dbReference type="PIRNR" id="PIRNR016636"/>
    </source>
</evidence>